<reference evidence="1" key="1">
    <citation type="submission" date="2020-05" db="EMBL/GenBank/DDBJ databases">
        <title>Large-scale comparative analyses of tick genomes elucidate their genetic diversity and vector capacities.</title>
        <authorList>
            <person name="Jia N."/>
            <person name="Wang J."/>
            <person name="Shi W."/>
            <person name="Du L."/>
            <person name="Sun Y."/>
            <person name="Zhan W."/>
            <person name="Jiang J."/>
            <person name="Wang Q."/>
            <person name="Zhang B."/>
            <person name="Ji P."/>
            <person name="Sakyi L.B."/>
            <person name="Cui X."/>
            <person name="Yuan T."/>
            <person name="Jiang B."/>
            <person name="Yang W."/>
            <person name="Lam T.T.-Y."/>
            <person name="Chang Q."/>
            <person name="Ding S."/>
            <person name="Wang X."/>
            <person name="Zhu J."/>
            <person name="Ruan X."/>
            <person name="Zhao L."/>
            <person name="Wei J."/>
            <person name="Que T."/>
            <person name="Du C."/>
            <person name="Cheng J."/>
            <person name="Dai P."/>
            <person name="Han X."/>
            <person name="Huang E."/>
            <person name="Gao Y."/>
            <person name="Liu J."/>
            <person name="Shao H."/>
            <person name="Ye R."/>
            <person name="Li L."/>
            <person name="Wei W."/>
            <person name="Wang X."/>
            <person name="Wang C."/>
            <person name="Yang T."/>
            <person name="Huo Q."/>
            <person name="Li W."/>
            <person name="Guo W."/>
            <person name="Chen H."/>
            <person name="Zhou L."/>
            <person name="Ni X."/>
            <person name="Tian J."/>
            <person name="Zhou Y."/>
            <person name="Sheng Y."/>
            <person name="Liu T."/>
            <person name="Pan Y."/>
            <person name="Xia L."/>
            <person name="Li J."/>
            <person name="Zhao F."/>
            <person name="Cao W."/>
        </authorList>
    </citation>
    <scope>NUCLEOTIDE SEQUENCE</scope>
    <source>
        <strain evidence="1">Hyas-2018</strain>
    </source>
</reference>
<keyword evidence="2" id="KW-1185">Reference proteome</keyword>
<proteinExistence type="predicted"/>
<organism evidence="1 2">
    <name type="scientific">Hyalomma asiaticum</name>
    <name type="common">Tick</name>
    <dbReference type="NCBI Taxonomy" id="266040"/>
    <lineage>
        <taxon>Eukaryota</taxon>
        <taxon>Metazoa</taxon>
        <taxon>Ecdysozoa</taxon>
        <taxon>Arthropoda</taxon>
        <taxon>Chelicerata</taxon>
        <taxon>Arachnida</taxon>
        <taxon>Acari</taxon>
        <taxon>Parasitiformes</taxon>
        <taxon>Ixodida</taxon>
        <taxon>Ixodoidea</taxon>
        <taxon>Ixodidae</taxon>
        <taxon>Hyalomminae</taxon>
        <taxon>Hyalomma</taxon>
    </lineage>
</organism>
<protein>
    <submittedName>
        <fullName evidence="1">Uncharacterized protein</fullName>
    </submittedName>
</protein>
<evidence type="ECO:0000313" key="2">
    <source>
        <dbReference type="Proteomes" id="UP000821845"/>
    </source>
</evidence>
<name>A0ACB7S169_HYAAI</name>
<gene>
    <name evidence="1" type="ORF">HPB50_006356</name>
</gene>
<comment type="caution">
    <text evidence="1">The sequence shown here is derived from an EMBL/GenBank/DDBJ whole genome shotgun (WGS) entry which is preliminary data.</text>
</comment>
<dbReference type="Proteomes" id="UP000821845">
    <property type="component" value="Chromosome 6"/>
</dbReference>
<evidence type="ECO:0000313" key="1">
    <source>
        <dbReference type="EMBL" id="KAH6927651.1"/>
    </source>
</evidence>
<dbReference type="EMBL" id="CM023486">
    <property type="protein sequence ID" value="KAH6927651.1"/>
    <property type="molecule type" value="Genomic_DNA"/>
</dbReference>
<sequence>MASTQHLRRSFPWRCSIETLHLRMREDGYTVPAGTTCMINIHSLHRNKEQFDDPESYIPERFLPENSKNMHPFSFIPFSSGVRVCLE</sequence>
<accession>A0ACB7S169</accession>